<evidence type="ECO:0000256" key="1">
    <source>
        <dbReference type="SAM" id="SignalP"/>
    </source>
</evidence>
<keyword evidence="1" id="KW-0732">Signal</keyword>
<dbReference type="AlphaFoldDB" id="A0A937K009"/>
<keyword evidence="4" id="KW-1185">Reference proteome</keyword>
<evidence type="ECO:0000313" key="4">
    <source>
        <dbReference type="Proteomes" id="UP000659388"/>
    </source>
</evidence>
<organism evidence="3 4">
    <name type="scientific">Fulvivirga sediminis</name>
    <dbReference type="NCBI Taxonomy" id="2803949"/>
    <lineage>
        <taxon>Bacteria</taxon>
        <taxon>Pseudomonadati</taxon>
        <taxon>Bacteroidota</taxon>
        <taxon>Cytophagia</taxon>
        <taxon>Cytophagales</taxon>
        <taxon>Fulvivirgaceae</taxon>
        <taxon>Fulvivirga</taxon>
    </lineage>
</organism>
<name>A0A937K009_9BACT</name>
<sequence length="423" mass="48775">MKKTLLLLIFFGSIAYHAQAQFTVSGDFRFRSELRDGSRVLLDSTKNASVVSSQRTRLITNYKFDRFEIRVAFQNARIWGQDRERANVPNLNMAEGWLRYKLNEDTTKGFFVKVGRQHLVLDDGRIFGMRNWNDIAVSHDLALLEYENKGWNIIGGGAYNNDANKYFESAYEVNYYKYLGLVWVNKQINEKWQASLLNSVEGHEDEDNYKVLYPRATSGVYLKKDKGDLPLSLQASFYYQYGKNPVGVKQNAYMYSIVPTYHISKKWKTTFGVNYLSGNDQTKASDKNEAFNKLFGDGHRYYGYMDYFLNIEDNSKGGGMRELFAGLFYNFTEKTQLELSYHNFGLAGTLVNPDNGNKVEGQLGHEIDLQLKHSLGKAVTLVIDYSTMFATEEMEYLKGGDHTRYQQWANVMLIAKPQFFKSK</sequence>
<reference evidence="3" key="1">
    <citation type="submission" date="2021-01" db="EMBL/GenBank/DDBJ databases">
        <title>Fulvivirga kasyanovii gen. nov., sp nov., a novel member of the phylum Bacteroidetes isolated from seawater in a mussel farm.</title>
        <authorList>
            <person name="Zhao L.-H."/>
            <person name="Wang Z.-J."/>
        </authorList>
    </citation>
    <scope>NUCLEOTIDE SEQUENCE</scope>
    <source>
        <strain evidence="3">2943</strain>
    </source>
</reference>
<dbReference type="RefSeq" id="WP_202243533.1">
    <property type="nucleotide sequence ID" value="NZ_JAESIY010000003.1"/>
</dbReference>
<dbReference type="Pfam" id="PF13372">
    <property type="entry name" value="Alginate_exp"/>
    <property type="match status" value="1"/>
</dbReference>
<feature type="signal peptide" evidence="1">
    <location>
        <begin position="1"/>
        <end position="20"/>
    </location>
</feature>
<feature type="chain" id="PRO_5037726622" evidence="1">
    <location>
        <begin position="21"/>
        <end position="423"/>
    </location>
</feature>
<dbReference type="EMBL" id="JAESIY010000003">
    <property type="protein sequence ID" value="MBL3655855.1"/>
    <property type="molecule type" value="Genomic_DNA"/>
</dbReference>
<comment type="caution">
    <text evidence="3">The sequence shown here is derived from an EMBL/GenBank/DDBJ whole genome shotgun (WGS) entry which is preliminary data.</text>
</comment>
<evidence type="ECO:0000259" key="2">
    <source>
        <dbReference type="Pfam" id="PF13372"/>
    </source>
</evidence>
<proteinExistence type="predicted"/>
<dbReference type="Proteomes" id="UP000659388">
    <property type="component" value="Unassembled WGS sequence"/>
</dbReference>
<evidence type="ECO:0000313" key="3">
    <source>
        <dbReference type="EMBL" id="MBL3655855.1"/>
    </source>
</evidence>
<dbReference type="InterPro" id="IPR025388">
    <property type="entry name" value="Alginate_export_dom"/>
</dbReference>
<gene>
    <name evidence="3" type="ORF">JL102_06920</name>
</gene>
<protein>
    <submittedName>
        <fullName evidence="3">Alginate export family protein</fullName>
    </submittedName>
</protein>
<accession>A0A937K009</accession>
<feature type="domain" description="Alginate export" evidence="2">
    <location>
        <begin position="23"/>
        <end position="387"/>
    </location>
</feature>